<feature type="domain" description="Zn(2)-C6 fungal-type" evidence="6">
    <location>
        <begin position="36"/>
        <end position="75"/>
    </location>
</feature>
<evidence type="ECO:0000259" key="6">
    <source>
        <dbReference type="PROSITE" id="PS50048"/>
    </source>
</evidence>
<protein>
    <recommendedName>
        <fullName evidence="6">Zn(2)-C6 fungal-type domain-containing protein</fullName>
    </recommendedName>
</protein>
<feature type="compositionally biased region" description="Low complexity" evidence="5">
    <location>
        <begin position="362"/>
        <end position="379"/>
    </location>
</feature>
<reference evidence="7 8" key="1">
    <citation type="submission" date="2024-05" db="EMBL/GenBank/DDBJ databases">
        <title>A draft genome resource for the thread blight pathogen Marasmius tenuissimus strain MS-2.</title>
        <authorList>
            <person name="Yulfo-Soto G.E."/>
            <person name="Baruah I.K."/>
            <person name="Amoako-Attah I."/>
            <person name="Bukari Y."/>
            <person name="Meinhardt L.W."/>
            <person name="Bailey B.A."/>
            <person name="Cohen S.P."/>
        </authorList>
    </citation>
    <scope>NUCLEOTIDE SEQUENCE [LARGE SCALE GENOMIC DNA]</scope>
    <source>
        <strain evidence="7 8">MS-2</strain>
    </source>
</reference>
<comment type="subcellular location">
    <subcellularLocation>
        <location evidence="1">Nucleus</location>
    </subcellularLocation>
</comment>
<keyword evidence="2" id="KW-0479">Metal-binding</keyword>
<dbReference type="PROSITE" id="PS50048">
    <property type="entry name" value="ZN2_CY6_FUNGAL_2"/>
    <property type="match status" value="1"/>
</dbReference>
<feature type="region of interest" description="Disordered" evidence="5">
    <location>
        <begin position="1"/>
        <end position="35"/>
    </location>
</feature>
<comment type="caution">
    <text evidence="7">The sequence shown here is derived from an EMBL/GenBank/DDBJ whole genome shotgun (WGS) entry which is preliminary data.</text>
</comment>
<keyword evidence="8" id="KW-1185">Reference proteome</keyword>
<feature type="compositionally biased region" description="Low complexity" evidence="5">
    <location>
        <begin position="683"/>
        <end position="694"/>
    </location>
</feature>
<dbReference type="SUPFAM" id="SSF57701">
    <property type="entry name" value="Zn2/Cys6 DNA-binding domain"/>
    <property type="match status" value="1"/>
</dbReference>
<keyword evidence="3" id="KW-0238">DNA-binding</keyword>
<feature type="compositionally biased region" description="Polar residues" evidence="5">
    <location>
        <begin position="751"/>
        <end position="770"/>
    </location>
</feature>
<dbReference type="InterPro" id="IPR001138">
    <property type="entry name" value="Zn2Cys6_DnaBD"/>
</dbReference>
<dbReference type="PANTHER" id="PTHR46910">
    <property type="entry name" value="TRANSCRIPTION FACTOR PDR1"/>
    <property type="match status" value="1"/>
</dbReference>
<accession>A0ABR3ABA9</accession>
<feature type="region of interest" description="Disordered" evidence="5">
    <location>
        <begin position="351"/>
        <end position="379"/>
    </location>
</feature>
<dbReference type="Gene3D" id="4.10.240.10">
    <property type="entry name" value="Zn(2)-C6 fungal-type DNA-binding domain"/>
    <property type="match status" value="1"/>
</dbReference>
<dbReference type="PANTHER" id="PTHR46910:SF3">
    <property type="entry name" value="HALOTOLERANCE PROTEIN 9-RELATED"/>
    <property type="match status" value="1"/>
</dbReference>
<dbReference type="SMART" id="SM00066">
    <property type="entry name" value="GAL4"/>
    <property type="match status" value="1"/>
</dbReference>
<proteinExistence type="predicted"/>
<dbReference type="InterPro" id="IPR050987">
    <property type="entry name" value="AtrR-like"/>
</dbReference>
<keyword evidence="4" id="KW-0539">Nucleus</keyword>
<dbReference type="CDD" id="cd00067">
    <property type="entry name" value="GAL4"/>
    <property type="match status" value="1"/>
</dbReference>
<feature type="region of interest" description="Disordered" evidence="5">
    <location>
        <begin position="678"/>
        <end position="704"/>
    </location>
</feature>
<evidence type="ECO:0000256" key="3">
    <source>
        <dbReference type="ARBA" id="ARBA00023125"/>
    </source>
</evidence>
<evidence type="ECO:0000256" key="2">
    <source>
        <dbReference type="ARBA" id="ARBA00022723"/>
    </source>
</evidence>
<evidence type="ECO:0000313" key="8">
    <source>
        <dbReference type="Proteomes" id="UP001437256"/>
    </source>
</evidence>
<feature type="compositionally biased region" description="Polar residues" evidence="5">
    <location>
        <begin position="26"/>
        <end position="35"/>
    </location>
</feature>
<evidence type="ECO:0000256" key="1">
    <source>
        <dbReference type="ARBA" id="ARBA00004123"/>
    </source>
</evidence>
<name>A0ABR3ABA9_9AGAR</name>
<feature type="compositionally biased region" description="Low complexity" evidence="5">
    <location>
        <begin position="1"/>
        <end position="24"/>
    </location>
</feature>
<feature type="compositionally biased region" description="Polar residues" evidence="5">
    <location>
        <begin position="719"/>
        <end position="730"/>
    </location>
</feature>
<feature type="compositionally biased region" description="Low complexity" evidence="5">
    <location>
        <begin position="103"/>
        <end position="115"/>
    </location>
</feature>
<dbReference type="Proteomes" id="UP001437256">
    <property type="component" value="Unassembled WGS sequence"/>
</dbReference>
<feature type="region of interest" description="Disordered" evidence="5">
    <location>
        <begin position="719"/>
        <end position="834"/>
    </location>
</feature>
<dbReference type="EMBL" id="JBBXMP010000006">
    <property type="protein sequence ID" value="KAL0070649.1"/>
    <property type="molecule type" value="Genomic_DNA"/>
</dbReference>
<evidence type="ECO:0000256" key="5">
    <source>
        <dbReference type="SAM" id="MobiDB-lite"/>
    </source>
</evidence>
<dbReference type="CDD" id="cd12148">
    <property type="entry name" value="fungal_TF_MHR"/>
    <property type="match status" value="1"/>
</dbReference>
<sequence length="858" mass="91846">MSPTSSNPSSSSSSRTAPYSRRPSGQPKSSRQQFSACGACRMRRVRCDLKDLPVPTSGPNPACSNCRERGLKCVDEFADVKAVKLLRRGRRLQQVEAIYGKAGSSQNGDHSSGSSPRPSVIPKLHPDFFSSPFWSWFSIQRPVLDPVEFPARYTQAQSQGQTLSSQTTLISLLLVVWASSYGLDERGHPFSSSPGPMSLRKERAQQMLREILEFLDAHAILRSPTWDGLRILLLLQPLVDEDDTVHPLDRVAIRDASLSQVLSLSSLSITSAANPEDHAAVRTRLFWYAYIQESITAGLRGGRLFLSTDDLDALAPVSSAPLTPNTLNFTGLNLFSPGSYANGYPNHLPSPVSPTFPPNSTPPISSRSPPPLNGSSTPLSLSSPDSYLFATPLRLSTLIRTAHRIILSPRASKAIQANGGVVDAVALREVWKGLESCWEELACIRRAGHGVDVEKWTSAWQLIIFECHNLIKESLRQIARTPSSPTSPSPNSPGALYEAATRRCFRLLPSILSIVKYNLSYEGTDLFRYDTGLIRDGLFYAAYLSASISSGDLVDYVTSFQPKNESVDDPTSSSFNMGFGVEEVRPGLLPILDSDEGVSVCLTAMSEMRWAFGNGASGKGEREDLVGLVKGVWEARKGQGLGPNGFSPPYPFTSTTTGDYYGMADSSSLHGMPARYLAGPGLGSSSNTSSGGSPHSEHGQPHFTTALSTSSLGEIHHFSSTPAAKSSGSYIPSISHHSQSNHSSPSPNTSLQMGYSSNPPPHQIQTQSSPHLPPNHVSHPVLPPLSLASTSMIRGGGPSTAPPELGHGVNAGGWGDYTPPGTAGSSGGSPGVVGFKAEATDADFYHAPPPGYAMDFGS</sequence>
<dbReference type="Pfam" id="PF00172">
    <property type="entry name" value="Zn_clus"/>
    <property type="match status" value="1"/>
</dbReference>
<organism evidence="7 8">
    <name type="scientific">Marasmius tenuissimus</name>
    <dbReference type="NCBI Taxonomy" id="585030"/>
    <lineage>
        <taxon>Eukaryota</taxon>
        <taxon>Fungi</taxon>
        <taxon>Dikarya</taxon>
        <taxon>Basidiomycota</taxon>
        <taxon>Agaricomycotina</taxon>
        <taxon>Agaricomycetes</taxon>
        <taxon>Agaricomycetidae</taxon>
        <taxon>Agaricales</taxon>
        <taxon>Marasmiineae</taxon>
        <taxon>Marasmiaceae</taxon>
        <taxon>Marasmius</taxon>
    </lineage>
</organism>
<evidence type="ECO:0000313" key="7">
    <source>
        <dbReference type="EMBL" id="KAL0070649.1"/>
    </source>
</evidence>
<feature type="compositionally biased region" description="Low complexity" evidence="5">
    <location>
        <begin position="731"/>
        <end position="750"/>
    </location>
</feature>
<evidence type="ECO:0000256" key="4">
    <source>
        <dbReference type="ARBA" id="ARBA00023242"/>
    </source>
</evidence>
<gene>
    <name evidence="7" type="ORF">AAF712_002492</name>
</gene>
<feature type="region of interest" description="Disordered" evidence="5">
    <location>
        <begin position="99"/>
        <end position="119"/>
    </location>
</feature>
<dbReference type="InterPro" id="IPR036864">
    <property type="entry name" value="Zn2-C6_fun-type_DNA-bd_sf"/>
</dbReference>
<feature type="compositionally biased region" description="Pro residues" evidence="5">
    <location>
        <begin position="351"/>
        <end position="361"/>
    </location>
</feature>